<keyword evidence="2" id="KW-1133">Transmembrane helix</keyword>
<feature type="transmembrane region" description="Helical" evidence="2">
    <location>
        <begin position="76"/>
        <end position="98"/>
    </location>
</feature>
<dbReference type="RefSeq" id="WP_162667166.1">
    <property type="nucleotide sequence ID" value="NZ_LR593886.1"/>
</dbReference>
<evidence type="ECO:0000256" key="1">
    <source>
        <dbReference type="SAM" id="MobiDB-lite"/>
    </source>
</evidence>
<evidence type="ECO:0000313" key="4">
    <source>
        <dbReference type="Proteomes" id="UP000464178"/>
    </source>
</evidence>
<dbReference type="KEGG" id="gms:SOIL9_54410"/>
<name>A0A6P2CTP3_9BACT</name>
<gene>
    <name evidence="3" type="ORF">SOIL9_54410</name>
</gene>
<protein>
    <submittedName>
        <fullName evidence="3">Uncharacterized protein</fullName>
    </submittedName>
</protein>
<dbReference type="Proteomes" id="UP000464178">
    <property type="component" value="Chromosome"/>
</dbReference>
<reference evidence="3 4" key="1">
    <citation type="submission" date="2019-05" db="EMBL/GenBank/DDBJ databases">
        <authorList>
            <consortium name="Science for Life Laboratories"/>
        </authorList>
    </citation>
    <scope>NUCLEOTIDE SEQUENCE [LARGE SCALE GENOMIC DNA]</scope>
    <source>
        <strain evidence="3">Soil9</strain>
    </source>
</reference>
<feature type="transmembrane region" description="Helical" evidence="2">
    <location>
        <begin position="149"/>
        <end position="172"/>
    </location>
</feature>
<evidence type="ECO:0000313" key="3">
    <source>
        <dbReference type="EMBL" id="VTR92273.1"/>
    </source>
</evidence>
<evidence type="ECO:0000256" key="2">
    <source>
        <dbReference type="SAM" id="Phobius"/>
    </source>
</evidence>
<feature type="region of interest" description="Disordered" evidence="1">
    <location>
        <begin position="57"/>
        <end position="76"/>
    </location>
</feature>
<keyword evidence="4" id="KW-1185">Reference proteome</keyword>
<accession>A0A6P2CTP3</accession>
<feature type="transmembrane region" description="Helical" evidence="2">
    <location>
        <begin position="6"/>
        <end position="35"/>
    </location>
</feature>
<dbReference type="EMBL" id="LR593886">
    <property type="protein sequence ID" value="VTR92273.1"/>
    <property type="molecule type" value="Genomic_DNA"/>
</dbReference>
<organism evidence="3 4">
    <name type="scientific">Gemmata massiliana</name>
    <dbReference type="NCBI Taxonomy" id="1210884"/>
    <lineage>
        <taxon>Bacteria</taxon>
        <taxon>Pseudomonadati</taxon>
        <taxon>Planctomycetota</taxon>
        <taxon>Planctomycetia</taxon>
        <taxon>Gemmatales</taxon>
        <taxon>Gemmataceae</taxon>
        <taxon>Gemmata</taxon>
    </lineage>
</organism>
<dbReference type="AlphaFoldDB" id="A0A6P2CTP3"/>
<keyword evidence="2" id="KW-0472">Membrane</keyword>
<proteinExistence type="predicted"/>
<keyword evidence="2" id="KW-0812">Transmembrane</keyword>
<feature type="transmembrane region" description="Helical" evidence="2">
    <location>
        <begin position="118"/>
        <end position="137"/>
    </location>
</feature>
<sequence length="182" mass="19295">MAGAALGFVCIILVIGIPIGLMIGAALLMGAIALANKCLPQPHSRYDDYEDAWDDYEGAGDNEPPSRSRKRNTKTAIPPPSLGHAVMIVFVNGIIGFVVNKVFEIAMQGVGANDLPTLLVILAFNLTITFLISAGVLTQMLPTTFPRACLVVLFEYLIALAIVLIFVVPIALNAGIGMAGMR</sequence>